<reference evidence="1" key="1">
    <citation type="submission" date="2020-06" db="EMBL/GenBank/DDBJ databases">
        <authorList>
            <person name="Li T."/>
            <person name="Hu X."/>
            <person name="Zhang T."/>
            <person name="Song X."/>
            <person name="Zhang H."/>
            <person name="Dai N."/>
            <person name="Sheng W."/>
            <person name="Hou X."/>
            <person name="Wei L."/>
        </authorList>
    </citation>
    <scope>NUCLEOTIDE SEQUENCE</scope>
    <source>
        <strain evidence="1">G02</strain>
        <tissue evidence="1">Leaf</tissue>
    </source>
</reference>
<dbReference type="AlphaFoldDB" id="A0AAW2R4I2"/>
<reference evidence="1" key="2">
    <citation type="journal article" date="2024" name="Plant">
        <title>Genomic evolution and insights into agronomic trait innovations of Sesamum species.</title>
        <authorList>
            <person name="Miao H."/>
            <person name="Wang L."/>
            <person name="Qu L."/>
            <person name="Liu H."/>
            <person name="Sun Y."/>
            <person name="Le M."/>
            <person name="Wang Q."/>
            <person name="Wei S."/>
            <person name="Zheng Y."/>
            <person name="Lin W."/>
            <person name="Duan Y."/>
            <person name="Cao H."/>
            <person name="Xiong S."/>
            <person name="Wang X."/>
            <person name="Wei L."/>
            <person name="Li C."/>
            <person name="Ma Q."/>
            <person name="Ju M."/>
            <person name="Zhao R."/>
            <person name="Li G."/>
            <person name="Mu C."/>
            <person name="Tian Q."/>
            <person name="Mei H."/>
            <person name="Zhang T."/>
            <person name="Gao T."/>
            <person name="Zhang H."/>
        </authorList>
    </citation>
    <scope>NUCLEOTIDE SEQUENCE</scope>
    <source>
        <strain evidence="1">G02</strain>
    </source>
</reference>
<gene>
    <name evidence="1" type="ORF">Sradi_3428900</name>
</gene>
<sequence>MAVAGRELRRWLPKKTTDAAVTVESSGWGGDGRGRLPENMRTDGRIKAGGVGALFRFSPALFPFLIPVSIQKFLPVLCRRASNGNIFHFPSETVVAGISNGNIFSSCVGDGWITKAFLRFANKSLISD</sequence>
<protein>
    <submittedName>
        <fullName evidence="1">Uncharacterized protein</fullName>
    </submittedName>
</protein>
<evidence type="ECO:0000313" key="1">
    <source>
        <dbReference type="EMBL" id="KAL0375132.1"/>
    </source>
</evidence>
<proteinExistence type="predicted"/>
<name>A0AAW2R4I2_SESRA</name>
<organism evidence="1">
    <name type="scientific">Sesamum radiatum</name>
    <name type="common">Black benniseed</name>
    <dbReference type="NCBI Taxonomy" id="300843"/>
    <lineage>
        <taxon>Eukaryota</taxon>
        <taxon>Viridiplantae</taxon>
        <taxon>Streptophyta</taxon>
        <taxon>Embryophyta</taxon>
        <taxon>Tracheophyta</taxon>
        <taxon>Spermatophyta</taxon>
        <taxon>Magnoliopsida</taxon>
        <taxon>eudicotyledons</taxon>
        <taxon>Gunneridae</taxon>
        <taxon>Pentapetalae</taxon>
        <taxon>asterids</taxon>
        <taxon>lamiids</taxon>
        <taxon>Lamiales</taxon>
        <taxon>Pedaliaceae</taxon>
        <taxon>Sesamum</taxon>
    </lineage>
</organism>
<comment type="caution">
    <text evidence="1">The sequence shown here is derived from an EMBL/GenBank/DDBJ whole genome shotgun (WGS) entry which is preliminary data.</text>
</comment>
<accession>A0AAW2R4I2</accession>
<dbReference type="EMBL" id="JACGWJ010000014">
    <property type="protein sequence ID" value="KAL0375132.1"/>
    <property type="molecule type" value="Genomic_DNA"/>
</dbReference>